<dbReference type="Pfam" id="PF13202">
    <property type="entry name" value="EF-hand_5"/>
    <property type="match status" value="1"/>
</dbReference>
<dbReference type="SMART" id="SM00408">
    <property type="entry name" value="IGc2"/>
    <property type="match status" value="2"/>
</dbReference>
<feature type="domain" description="Ig-like" evidence="8">
    <location>
        <begin position="279"/>
        <end position="367"/>
    </location>
</feature>
<reference evidence="9" key="1">
    <citation type="submission" date="2023-03" db="EMBL/GenBank/DDBJ databases">
        <title>Electrophorus voltai genome.</title>
        <authorList>
            <person name="Bian C."/>
        </authorList>
    </citation>
    <scope>NUCLEOTIDE SEQUENCE</scope>
    <source>
        <strain evidence="9">CB-2022</strain>
        <tissue evidence="9">Muscle</tissue>
    </source>
</reference>
<dbReference type="PROSITE" id="PS50835">
    <property type="entry name" value="IG_LIKE"/>
    <property type="match status" value="2"/>
</dbReference>
<dbReference type="FunFam" id="2.60.40.10:FF:000653">
    <property type="entry name" value="Follistatin like 4"/>
    <property type="match status" value="1"/>
</dbReference>
<evidence type="ECO:0000256" key="5">
    <source>
        <dbReference type="ARBA" id="ARBA00023157"/>
    </source>
</evidence>
<dbReference type="PANTHER" id="PTHR12231:SF253">
    <property type="entry name" value="DPR-INTERACTING PROTEIN ETA, ISOFORM B-RELATED"/>
    <property type="match status" value="1"/>
</dbReference>
<dbReference type="AlphaFoldDB" id="A0AAD9DQC4"/>
<accession>A0AAD9DQC4</accession>
<evidence type="ECO:0000259" key="8">
    <source>
        <dbReference type="PROSITE" id="PS50835"/>
    </source>
</evidence>
<keyword evidence="6" id="KW-0393">Immunoglobulin domain</keyword>
<dbReference type="InterPro" id="IPR013098">
    <property type="entry name" value="Ig_I-set"/>
</dbReference>
<evidence type="ECO:0000259" key="7">
    <source>
        <dbReference type="PROSITE" id="PS50222"/>
    </source>
</evidence>
<dbReference type="InterPro" id="IPR036179">
    <property type="entry name" value="Ig-like_dom_sf"/>
</dbReference>
<dbReference type="CDD" id="cd00051">
    <property type="entry name" value="EFh"/>
    <property type="match status" value="1"/>
</dbReference>
<dbReference type="SUPFAM" id="SSF48726">
    <property type="entry name" value="Immunoglobulin"/>
    <property type="match status" value="2"/>
</dbReference>
<comment type="caution">
    <text evidence="9">The sequence shown here is derived from an EMBL/GenBank/DDBJ whole genome shotgun (WGS) entry which is preliminary data.</text>
</comment>
<dbReference type="PROSITE" id="PS50222">
    <property type="entry name" value="EF_HAND_2"/>
    <property type="match status" value="1"/>
</dbReference>
<name>A0AAD9DQC4_9TELE</name>
<evidence type="ECO:0008006" key="11">
    <source>
        <dbReference type="Google" id="ProtNLM"/>
    </source>
</evidence>
<dbReference type="SMART" id="SM00054">
    <property type="entry name" value="EFh"/>
    <property type="match status" value="2"/>
</dbReference>
<dbReference type="InterPro" id="IPR018247">
    <property type="entry name" value="EF_Hand_1_Ca_BS"/>
</dbReference>
<evidence type="ECO:0000256" key="3">
    <source>
        <dbReference type="ARBA" id="ARBA00022737"/>
    </source>
</evidence>
<dbReference type="CDD" id="cd05736">
    <property type="entry name" value="IgI_2_Follistatin_like"/>
    <property type="match status" value="1"/>
</dbReference>
<dbReference type="Pfam" id="PF07679">
    <property type="entry name" value="I-set"/>
    <property type="match status" value="1"/>
</dbReference>
<dbReference type="PANTHER" id="PTHR12231">
    <property type="entry name" value="CTX-RELATED TYPE I TRANSMEMBRANE PROTEIN"/>
    <property type="match status" value="1"/>
</dbReference>
<keyword evidence="5" id="KW-1015">Disulfide bond</keyword>
<dbReference type="SMART" id="SM00409">
    <property type="entry name" value="IG"/>
    <property type="match status" value="2"/>
</dbReference>
<evidence type="ECO:0000256" key="4">
    <source>
        <dbReference type="ARBA" id="ARBA00022837"/>
    </source>
</evidence>
<dbReference type="CDD" id="cd00096">
    <property type="entry name" value="Ig"/>
    <property type="match status" value="1"/>
</dbReference>
<proteinExistence type="predicted"/>
<dbReference type="InterPro" id="IPR013783">
    <property type="entry name" value="Ig-like_fold"/>
</dbReference>
<gene>
    <name evidence="9" type="ORF">P4O66_016448</name>
</gene>
<dbReference type="EMBL" id="JAROKS010000023">
    <property type="protein sequence ID" value="KAK1787967.1"/>
    <property type="molecule type" value="Genomic_DNA"/>
</dbReference>
<evidence type="ECO:0000313" key="9">
    <source>
        <dbReference type="EMBL" id="KAK1787967.1"/>
    </source>
</evidence>
<keyword evidence="1" id="KW-0479">Metal-binding</keyword>
<dbReference type="GO" id="GO:0043005">
    <property type="term" value="C:neuron projection"/>
    <property type="evidence" value="ECO:0007669"/>
    <property type="project" value="TreeGrafter"/>
</dbReference>
<feature type="domain" description="EF-hand" evidence="7">
    <location>
        <begin position="204"/>
        <end position="239"/>
    </location>
</feature>
<feature type="non-terminal residue" evidence="9">
    <location>
        <position position="1"/>
    </location>
</feature>
<dbReference type="Proteomes" id="UP001239994">
    <property type="component" value="Unassembled WGS sequence"/>
</dbReference>
<organism evidence="9 10">
    <name type="scientific">Electrophorus voltai</name>
    <dbReference type="NCBI Taxonomy" id="2609070"/>
    <lineage>
        <taxon>Eukaryota</taxon>
        <taxon>Metazoa</taxon>
        <taxon>Chordata</taxon>
        <taxon>Craniata</taxon>
        <taxon>Vertebrata</taxon>
        <taxon>Euteleostomi</taxon>
        <taxon>Actinopterygii</taxon>
        <taxon>Neopterygii</taxon>
        <taxon>Teleostei</taxon>
        <taxon>Ostariophysi</taxon>
        <taxon>Gymnotiformes</taxon>
        <taxon>Gymnotoidei</taxon>
        <taxon>Gymnotidae</taxon>
        <taxon>Electrophorus</taxon>
    </lineage>
</organism>
<dbReference type="InterPro" id="IPR007110">
    <property type="entry name" value="Ig-like_dom"/>
</dbReference>
<dbReference type="GO" id="GO:0005509">
    <property type="term" value="F:calcium ion binding"/>
    <property type="evidence" value="ECO:0007669"/>
    <property type="project" value="InterPro"/>
</dbReference>
<dbReference type="PROSITE" id="PS00018">
    <property type="entry name" value="EF_HAND_1"/>
    <property type="match status" value="2"/>
</dbReference>
<dbReference type="InterPro" id="IPR011992">
    <property type="entry name" value="EF-hand-dom_pair"/>
</dbReference>
<keyword evidence="10" id="KW-1185">Reference proteome</keyword>
<dbReference type="FunFam" id="2.60.40.10:FF:002358">
    <property type="entry name" value="Follistatin like 4"/>
    <property type="match status" value="1"/>
</dbReference>
<protein>
    <recommendedName>
        <fullName evidence="11">Follistatin-like 4</fullName>
    </recommendedName>
</protein>
<dbReference type="Gene3D" id="1.10.238.10">
    <property type="entry name" value="EF-hand"/>
    <property type="match status" value="1"/>
</dbReference>
<keyword evidence="2" id="KW-0732">Signal</keyword>
<evidence type="ECO:0000256" key="2">
    <source>
        <dbReference type="ARBA" id="ARBA00022729"/>
    </source>
</evidence>
<evidence type="ECO:0000313" key="10">
    <source>
        <dbReference type="Proteomes" id="UP001239994"/>
    </source>
</evidence>
<evidence type="ECO:0000256" key="6">
    <source>
        <dbReference type="ARBA" id="ARBA00023319"/>
    </source>
</evidence>
<dbReference type="InterPro" id="IPR002048">
    <property type="entry name" value="EF_hand_dom"/>
</dbReference>
<keyword evidence="4" id="KW-0106">Calcium</keyword>
<evidence type="ECO:0000256" key="1">
    <source>
        <dbReference type="ARBA" id="ARBA00022723"/>
    </source>
</evidence>
<dbReference type="Gene3D" id="2.130.10.10">
    <property type="entry name" value="YVTN repeat-like/Quinoprotein amine dehydrogenase"/>
    <property type="match status" value="1"/>
</dbReference>
<dbReference type="SUPFAM" id="SSF75011">
    <property type="entry name" value="3-carboxy-cis,cis-mucoante lactonizing enzyme"/>
    <property type="match status" value="1"/>
</dbReference>
<keyword evidence="3" id="KW-0677">Repeat</keyword>
<dbReference type="InterPro" id="IPR003599">
    <property type="entry name" value="Ig_sub"/>
</dbReference>
<dbReference type="Pfam" id="PF13927">
    <property type="entry name" value="Ig_3"/>
    <property type="match status" value="1"/>
</dbReference>
<dbReference type="InterPro" id="IPR015943">
    <property type="entry name" value="WD40/YVTN_repeat-like_dom_sf"/>
</dbReference>
<dbReference type="Gene3D" id="2.60.40.10">
    <property type="entry name" value="Immunoglobulins"/>
    <property type="match status" value="2"/>
</dbReference>
<dbReference type="SUPFAM" id="SSF47473">
    <property type="entry name" value="EF-hand"/>
    <property type="match status" value="1"/>
</dbReference>
<dbReference type="InterPro" id="IPR051170">
    <property type="entry name" value="Neural/epithelial_adhesion"/>
</dbReference>
<dbReference type="InterPro" id="IPR003598">
    <property type="entry name" value="Ig_sub2"/>
</dbReference>
<feature type="domain" description="Ig-like" evidence="8">
    <location>
        <begin position="370"/>
        <end position="455"/>
    </location>
</feature>
<sequence>HWDYTNSTPFTLFQLGACAEPPTVEGAESVWSGNRQARLSVCAKRSATARLCLSADLTGISTRTTARCTAQPVCRRGGSMLYTAKTVSSKLKTSIIDCCLAGPWLEKSVLISGDALPFVLIRRGLTPQSRERLLAAWRSVFLNTESVLWCFLLLSPKRTSAVVIKGPQRVDTCSMAEYNKLKGMLLNMQHEGVAEGTPANAMNQRKVLVNTMFKYMDMNHDGRISSEELAQISMKKHLEDSLLECTMQDLLRYDDYNNDGILNLQEFYTAFQVVQLSLPEEERVSITTVTVGLSTVLSCTIQGTLRPPIIWKRNGIVLNFLDLEDINDFGDDGSLYITKVITIHMGNYSCHAYGYEEMSQTHVLQVNVPPVILVYPETQAQEPGVAASLHCHADGIPNPKLTWLKNGLDLQPYSSKQLSLIANGSELHINSVRYEDTGAYTCIAKNEVGVDEDISSLFIEDSARKTLANILWREEGLSVGNMFYIFSDEGITILQPGNCEIRRHIKRSERIMATYEEMCPKSEGVTPQHCVWGSAVSVRNKYVYVSQPFQKRLLVIDTQAQKVVQAVETDPVPVRLFYDKSHDQVWVLSWGDIQKTHPTLQVIVQASVGELHRTIRTQFQRVEDFYIPPTNLIITHVRFGFVFLKVESAVHKIDLETFHCIKTISLKNYSCVPVRMAYTHLSGYYFIQCQGKNHSSPSPQLLIDSVTDAVIGPNNGVTGSPFVSPDGRYVVTPDNQSKKLKVQTISFQGELQLNHELNISAPISDLVFQPSFTESNQYVAVASSALGSDLLISDLSTGRSELLRNLKEPLSSSHWPWGDVNRVVVSSGLFGQYLVTPAAQSLFVLDGRQSSLHCEVSDIKRGNTVVWVGEENVVFMCLGWFDSLAFTIYQVLRTGKDKAKECSKPADELSNWNPILELAGVIMAECPSTRHRRWENLDLFIHFGSGKLQGHDLMHD</sequence>